<name>A0A660DXM3_9LACO</name>
<sequence length="162" mass="18551">MKATVVIKEMCAIIRYDNQIVLKLSFKNETIFISDVSPKTFEKKEQLLLSAIGTIFDDWSQNEEKIRGFFSFDYNDIKDHDATIDTFEQHPQSNLKIAYNIVANKSHNSGYTESEFITTDVTFSSGTEAESFFEETGQYGKIKYEFLGIDGETAKPDNRLKV</sequence>
<gene>
    <name evidence="1" type="ORF">MUDAN_MDHGFNIF_02890</name>
</gene>
<accession>A0A660DXM3</accession>
<evidence type="ECO:0000313" key="2">
    <source>
        <dbReference type="Proteomes" id="UP000289996"/>
    </source>
</evidence>
<dbReference type="EMBL" id="UYIG01000101">
    <property type="protein sequence ID" value="VDG28166.1"/>
    <property type="molecule type" value="Genomic_DNA"/>
</dbReference>
<dbReference type="AlphaFoldDB" id="A0A660DXM3"/>
<protein>
    <submittedName>
        <fullName evidence="1">Uncharacterized protein</fullName>
    </submittedName>
</protein>
<organism evidence="1 2">
    <name type="scientific">Lactiplantibacillus mudanjiangensis</name>
    <dbReference type="NCBI Taxonomy" id="1296538"/>
    <lineage>
        <taxon>Bacteria</taxon>
        <taxon>Bacillati</taxon>
        <taxon>Bacillota</taxon>
        <taxon>Bacilli</taxon>
        <taxon>Lactobacillales</taxon>
        <taxon>Lactobacillaceae</taxon>
        <taxon>Lactiplantibacillus</taxon>
    </lineage>
</organism>
<reference evidence="1 2" key="1">
    <citation type="submission" date="2018-11" db="EMBL/GenBank/DDBJ databases">
        <authorList>
            <person name="Wuyts S."/>
        </authorList>
    </citation>
    <scope>NUCLEOTIDE SEQUENCE [LARGE SCALE GENOMIC DNA]</scope>
    <source>
        <strain evidence="1">Lactobacillus mudanjiangensis AMBF249</strain>
    </source>
</reference>
<proteinExistence type="predicted"/>
<dbReference type="RefSeq" id="WP_130851681.1">
    <property type="nucleotide sequence ID" value="NZ_UYIG01000101.1"/>
</dbReference>
<evidence type="ECO:0000313" key="1">
    <source>
        <dbReference type="EMBL" id="VDG28166.1"/>
    </source>
</evidence>
<keyword evidence="2" id="KW-1185">Reference proteome</keyword>
<dbReference type="Proteomes" id="UP000289996">
    <property type="component" value="Unassembled WGS sequence"/>
</dbReference>